<proteinExistence type="predicted"/>
<gene>
    <name evidence="3" type="ORF">SEMRO_1977_G308980.1</name>
    <name evidence="2" type="ORF">SEMRO_968_G225930.1</name>
</gene>
<evidence type="ECO:0000313" key="3">
    <source>
        <dbReference type="EMBL" id="CAB9527328.1"/>
    </source>
</evidence>
<dbReference type="EMBL" id="CAICTM010000966">
    <property type="protein sequence ID" value="CAB9518848.1"/>
    <property type="molecule type" value="Genomic_DNA"/>
</dbReference>
<evidence type="ECO:0000313" key="2">
    <source>
        <dbReference type="EMBL" id="CAB9518848.1"/>
    </source>
</evidence>
<comment type="caution">
    <text evidence="3">The sequence shown here is derived from an EMBL/GenBank/DDBJ whole genome shotgun (WGS) entry which is preliminary data.</text>
</comment>
<sequence>MVIASTLLSSDQAAASPMMNGTTPLRGRNTANGKMRRRAYSWRGESPPYDRRKLQQTNLMDVNPSELLPLISQESRCVSAWVVTATSIQVIVSILIRVASYAYPVTSASSPRASHNWLWDGLAVGPSVIAGVLLRLVPPQVITQEAPGFIYASAWILLAIKDRMGGVVPHVPTRICEAALGRLSVMECLILVAVQFACTASTVTVIRYCFLSKFDDGLALYMPEYTSRAVGDGHPWIVDYFHEMLVTTLFTVALQVVPVLLKLNRGPVWLALLFVYPLYTYGVDSGGHGSTLSPSILLALSSSSSFYQMGRCLPQMLGGLLAGRIMCSYFPDDDKRA</sequence>
<protein>
    <submittedName>
        <fullName evidence="3">Uncharacterized protein</fullName>
    </submittedName>
</protein>
<dbReference type="Proteomes" id="UP001153069">
    <property type="component" value="Unassembled WGS sequence"/>
</dbReference>
<evidence type="ECO:0000313" key="4">
    <source>
        <dbReference type="Proteomes" id="UP001153069"/>
    </source>
</evidence>
<feature type="region of interest" description="Disordered" evidence="1">
    <location>
        <begin position="15"/>
        <end position="34"/>
    </location>
</feature>
<accession>A0A9N8EV86</accession>
<organism evidence="3 4">
    <name type="scientific">Seminavis robusta</name>
    <dbReference type="NCBI Taxonomy" id="568900"/>
    <lineage>
        <taxon>Eukaryota</taxon>
        <taxon>Sar</taxon>
        <taxon>Stramenopiles</taxon>
        <taxon>Ochrophyta</taxon>
        <taxon>Bacillariophyta</taxon>
        <taxon>Bacillariophyceae</taxon>
        <taxon>Bacillariophycidae</taxon>
        <taxon>Naviculales</taxon>
        <taxon>Naviculaceae</taxon>
        <taxon>Seminavis</taxon>
    </lineage>
</organism>
<reference evidence="3" key="1">
    <citation type="submission" date="2020-06" db="EMBL/GenBank/DDBJ databases">
        <authorList>
            <consortium name="Plant Systems Biology data submission"/>
        </authorList>
    </citation>
    <scope>NUCLEOTIDE SEQUENCE</scope>
    <source>
        <strain evidence="3">D6</strain>
    </source>
</reference>
<dbReference type="OrthoDB" id="53199at2759"/>
<keyword evidence="4" id="KW-1185">Reference proteome</keyword>
<evidence type="ECO:0000256" key="1">
    <source>
        <dbReference type="SAM" id="MobiDB-lite"/>
    </source>
</evidence>
<dbReference type="AlphaFoldDB" id="A0A9N8EV86"/>
<dbReference type="EMBL" id="CAICTM010001975">
    <property type="protein sequence ID" value="CAB9527328.1"/>
    <property type="molecule type" value="Genomic_DNA"/>
</dbReference>
<name>A0A9N8EV86_9STRA</name>